<dbReference type="Pfam" id="PF23562">
    <property type="entry name" value="AMP-binding_C_3"/>
    <property type="match status" value="1"/>
</dbReference>
<organism evidence="4 5">
    <name type="scientific">Aquibaculum arenosum</name>
    <dbReference type="NCBI Taxonomy" id="3032591"/>
    <lineage>
        <taxon>Bacteria</taxon>
        <taxon>Pseudomonadati</taxon>
        <taxon>Pseudomonadota</taxon>
        <taxon>Alphaproteobacteria</taxon>
        <taxon>Rhodospirillales</taxon>
        <taxon>Rhodovibrionaceae</taxon>
        <taxon>Aquibaculum</taxon>
    </lineage>
</organism>
<dbReference type="RefSeq" id="WP_275823756.1">
    <property type="nucleotide sequence ID" value="NZ_JARHUD010000008.1"/>
</dbReference>
<dbReference type="PANTHER" id="PTHR43272">
    <property type="entry name" value="LONG-CHAIN-FATTY-ACID--COA LIGASE"/>
    <property type="match status" value="1"/>
</dbReference>
<dbReference type="Pfam" id="PF00501">
    <property type="entry name" value="AMP-binding"/>
    <property type="match status" value="1"/>
</dbReference>
<dbReference type="InterPro" id="IPR000873">
    <property type="entry name" value="AMP-dep_synth/lig_dom"/>
</dbReference>
<keyword evidence="2" id="KW-0067">ATP-binding</keyword>
<dbReference type="PANTHER" id="PTHR43272:SF33">
    <property type="entry name" value="AMP-BINDING DOMAIN-CONTAINING PROTEIN-RELATED"/>
    <property type="match status" value="1"/>
</dbReference>
<evidence type="ECO:0000313" key="4">
    <source>
        <dbReference type="EMBL" id="MDF2096985.1"/>
    </source>
</evidence>
<evidence type="ECO:0000256" key="2">
    <source>
        <dbReference type="ARBA" id="ARBA00022840"/>
    </source>
</evidence>
<dbReference type="Proteomes" id="UP001215503">
    <property type="component" value="Unassembled WGS sequence"/>
</dbReference>
<keyword evidence="1" id="KW-0547">Nucleotide-binding</keyword>
<accession>A0ABT5YQI1</accession>
<feature type="domain" description="AMP-dependent synthetase/ligase" evidence="3">
    <location>
        <begin position="29"/>
        <end position="446"/>
    </location>
</feature>
<keyword evidence="5" id="KW-1185">Reference proteome</keyword>
<evidence type="ECO:0000256" key="1">
    <source>
        <dbReference type="ARBA" id="ARBA00022741"/>
    </source>
</evidence>
<sequence length="651" mass="72191">MLLDAEQTGSAAGLHPNWKADDHLIAVLARNAHEHPDEVALRERDQGIWQEYTWADYLDVVLAFAAGLEAEGVSPGDIMMVIGDNRPNLYFAMLGAIVLRAIPSPAYPDTPPGEIADQLAREDIELAMGEDQEQVDKLLLAREKHPALRLIVYDDPRGLTTSPPPGTAAFEDIAAAGRERLEKEPTLRDALLARPNVHDVAILLHSSGTTATPKGVPLKHGHLLAGVRNAAAAGYFRQGEVHMAYLPTAWVGDFAFSVVAGLELRFIVNIPESQETALHDLREIAPTLYFSSPRAWSSMLTRVQVGIAESTPFKRWLYQVFMPFAVELERARLKGQKPGVMARLRRGLGEFLIYRPIRDQLGLSRVERPYTAGEAIGEDVFLFFRALGLDLRQFYGQTETCALAVAQSREDISLTSVGRPFPGIEVKIDDKGEILIRADNVFDGYFRDEAATAEALRDGWLHTGDAGQFEEDGALVVLGRVSEIVHTADGRRYIPTYIENRLKFSQFIKDACVIGAARPFISAIVCIDFEAVGQWAQENGISYTSYADLSQKPRVYDLIQGVAQDVNGKMPEGLHVARFVNLHKEFDPDDGEVTRTRKLRRELIDERYADIITAIYDGRDEVDYEAHITYETGQTGVIARRLAIRTTEGGG</sequence>
<evidence type="ECO:0000313" key="5">
    <source>
        <dbReference type="Proteomes" id="UP001215503"/>
    </source>
</evidence>
<proteinExistence type="predicted"/>
<dbReference type="Gene3D" id="3.40.50.12780">
    <property type="entry name" value="N-terminal domain of ligase-like"/>
    <property type="match status" value="1"/>
</dbReference>
<gene>
    <name evidence="4" type="ORF">P2G67_13465</name>
</gene>
<dbReference type="SUPFAM" id="SSF56801">
    <property type="entry name" value="Acetyl-CoA synthetase-like"/>
    <property type="match status" value="1"/>
</dbReference>
<dbReference type="InterPro" id="IPR042099">
    <property type="entry name" value="ANL_N_sf"/>
</dbReference>
<protein>
    <submittedName>
        <fullName evidence="4">AMP-binding protein</fullName>
    </submittedName>
</protein>
<evidence type="ECO:0000259" key="3">
    <source>
        <dbReference type="Pfam" id="PF00501"/>
    </source>
</evidence>
<dbReference type="EMBL" id="JARHUD010000008">
    <property type="protein sequence ID" value="MDF2096985.1"/>
    <property type="molecule type" value="Genomic_DNA"/>
</dbReference>
<comment type="caution">
    <text evidence="4">The sequence shown here is derived from an EMBL/GenBank/DDBJ whole genome shotgun (WGS) entry which is preliminary data.</text>
</comment>
<name>A0ABT5YQI1_9PROT</name>
<reference evidence="4 5" key="1">
    <citation type="submission" date="2023-03" db="EMBL/GenBank/DDBJ databases">
        <title>Fodinicurvata sp. CAU 1616 isolated from sea sendiment.</title>
        <authorList>
            <person name="Kim W."/>
        </authorList>
    </citation>
    <scope>NUCLEOTIDE SEQUENCE [LARGE SCALE GENOMIC DNA]</scope>
    <source>
        <strain evidence="4 5">CAU 1616</strain>
    </source>
</reference>